<dbReference type="InterPro" id="IPR001031">
    <property type="entry name" value="Thioesterase"/>
</dbReference>
<evidence type="ECO:0000313" key="4">
    <source>
        <dbReference type="Proteomes" id="UP001500751"/>
    </source>
</evidence>
<dbReference type="RefSeq" id="WP_344669248.1">
    <property type="nucleotide sequence ID" value="NZ_BAAAQN010000045.1"/>
</dbReference>
<comment type="similarity">
    <text evidence="1">Belongs to the thioesterase family.</text>
</comment>
<dbReference type="Proteomes" id="UP001500751">
    <property type="component" value="Unassembled WGS sequence"/>
</dbReference>
<proteinExistence type="inferred from homology"/>
<dbReference type="Gene3D" id="3.40.50.1820">
    <property type="entry name" value="alpha/beta hydrolase"/>
    <property type="match status" value="1"/>
</dbReference>
<evidence type="ECO:0000256" key="1">
    <source>
        <dbReference type="ARBA" id="ARBA00007169"/>
    </source>
</evidence>
<comment type="caution">
    <text evidence="3">The sequence shown here is derived from an EMBL/GenBank/DDBJ whole genome shotgun (WGS) entry which is preliminary data.</text>
</comment>
<dbReference type="EMBL" id="BAAAQN010000045">
    <property type="protein sequence ID" value="GAA2048285.1"/>
    <property type="molecule type" value="Genomic_DNA"/>
</dbReference>
<protein>
    <submittedName>
        <fullName evidence="3">Alpha/beta fold hydrolase</fullName>
    </submittedName>
</protein>
<evidence type="ECO:0000313" key="3">
    <source>
        <dbReference type="EMBL" id="GAA2048285.1"/>
    </source>
</evidence>
<dbReference type="PANTHER" id="PTHR11487:SF0">
    <property type="entry name" value="S-ACYL FATTY ACID SYNTHASE THIOESTERASE, MEDIUM CHAIN"/>
    <property type="match status" value="1"/>
</dbReference>
<keyword evidence="4" id="KW-1185">Reference proteome</keyword>
<evidence type="ECO:0000259" key="2">
    <source>
        <dbReference type="Pfam" id="PF00975"/>
    </source>
</evidence>
<dbReference type="InterPro" id="IPR012223">
    <property type="entry name" value="TEII"/>
</dbReference>
<reference evidence="3 4" key="1">
    <citation type="journal article" date="2019" name="Int. J. Syst. Evol. Microbiol.">
        <title>The Global Catalogue of Microorganisms (GCM) 10K type strain sequencing project: providing services to taxonomists for standard genome sequencing and annotation.</title>
        <authorList>
            <consortium name="The Broad Institute Genomics Platform"/>
            <consortium name="The Broad Institute Genome Sequencing Center for Infectious Disease"/>
            <person name="Wu L."/>
            <person name="Ma J."/>
        </authorList>
    </citation>
    <scope>NUCLEOTIDE SEQUENCE [LARGE SCALE GENOMIC DNA]</scope>
    <source>
        <strain evidence="3 4">JCM 16014</strain>
    </source>
</reference>
<feature type="domain" description="Thioesterase" evidence="2">
    <location>
        <begin position="24"/>
        <end position="248"/>
    </location>
</feature>
<dbReference type="SUPFAM" id="SSF53474">
    <property type="entry name" value="alpha/beta-Hydrolases"/>
    <property type="match status" value="1"/>
</dbReference>
<dbReference type="InterPro" id="IPR029058">
    <property type="entry name" value="AB_hydrolase_fold"/>
</dbReference>
<name>A0ABN2V2I3_9ACTN</name>
<dbReference type="PANTHER" id="PTHR11487">
    <property type="entry name" value="THIOESTERASE"/>
    <property type="match status" value="1"/>
</dbReference>
<gene>
    <name evidence="3" type="ORF">GCM10009839_62200</name>
</gene>
<organism evidence="3 4">
    <name type="scientific">Catenulispora yoronensis</name>
    <dbReference type="NCBI Taxonomy" id="450799"/>
    <lineage>
        <taxon>Bacteria</taxon>
        <taxon>Bacillati</taxon>
        <taxon>Actinomycetota</taxon>
        <taxon>Actinomycetes</taxon>
        <taxon>Catenulisporales</taxon>
        <taxon>Catenulisporaceae</taxon>
        <taxon>Catenulispora</taxon>
    </lineage>
</organism>
<keyword evidence="3" id="KW-0378">Hydrolase</keyword>
<dbReference type="Pfam" id="PF00975">
    <property type="entry name" value="Thioesterase"/>
    <property type="match status" value="1"/>
</dbReference>
<dbReference type="GO" id="GO:0016787">
    <property type="term" value="F:hydrolase activity"/>
    <property type="evidence" value="ECO:0007669"/>
    <property type="project" value="UniProtKB-KW"/>
</dbReference>
<sequence length="251" mass="27560">MVVKASGSDTWIRRFHPADAAAPRLLCLAHAGGSASFYYPVSKELSPGIEVLVVQYPGRQDRRLEPCVEDLGVLADQVCEALEPWIGDGQAPVAVFGHSLGATLGYEVAVRLERAKARVSHLFASGRRAPSTYRDERVHERDDAGIISELRLLEGTELGLLENPETRAMLMPAIRGDYTAIEAYRHTPGVVLECPVTVLTGDRDPKTSLEEAKAWAEHTSGRFEMKVYTGGHFFLLQHVAEVLDVIRTEVG</sequence>
<accession>A0ABN2V2I3</accession>